<dbReference type="InterPro" id="IPR006311">
    <property type="entry name" value="TAT_signal"/>
</dbReference>
<dbReference type="Pfam" id="PF00496">
    <property type="entry name" value="SBP_bac_5"/>
    <property type="match status" value="1"/>
</dbReference>
<dbReference type="Proteomes" id="UP001595632">
    <property type="component" value="Unassembled WGS sequence"/>
</dbReference>
<evidence type="ECO:0000259" key="3">
    <source>
        <dbReference type="Pfam" id="PF00496"/>
    </source>
</evidence>
<dbReference type="SUPFAM" id="SSF53850">
    <property type="entry name" value="Periplasmic binding protein-like II"/>
    <property type="match status" value="1"/>
</dbReference>
<dbReference type="PANTHER" id="PTHR30290">
    <property type="entry name" value="PERIPLASMIC BINDING COMPONENT OF ABC TRANSPORTER"/>
    <property type="match status" value="1"/>
</dbReference>
<sequence length="554" mass="61259">MTLRSDRGPIHPAARMYATEHRAGLMDRREFLTRATSLGVGAAAAYGLIGSAQPALAQQDMPEGGTLRVQMSVRALKDTRVWDWPEIANLCRGTLEYLVEYNNDGSIRGMLLDSWDSNDDATEYTLKIRPGVTWTNGDPFTAEDVARNIRRWCERDVADNSMAGRMAALIDDDTGMAIDGAIEVVDDTTLALHLTASDISLIANFADYPAAMVHETFDPEDVINAVGTGPYMITEHEPGARCVLSRAPDHTWWGTEVYGGPYLDGIEYLDFGTDPAAWLAALAGEEVDMLHESVGEFIDVMDGMGFVKSEVLTMATTVIRPNQQAEVGDRKPYADPRVRRALAMAVDNGILLELGYGNRGVVAQNHHAGPIHPEYADIGDPVFDPTAAVALLEEAEMADFEFELISLDDDWLRNTSDAVAAQMRDAGLTVRRTILPGSTYWDEWSTFPFSSTSWNHRPLAVQIWALAYRSGEAWNEFGWSNPEFDSLLAQALSLADAETRAEVAAKCEELIQSEGVTIQPYWRSLYRHAVEGVMGADQHITFEHHHYKWAKTPA</sequence>
<dbReference type="InterPro" id="IPR000914">
    <property type="entry name" value="SBP_5_dom"/>
</dbReference>
<dbReference type="Gene3D" id="3.40.190.10">
    <property type="entry name" value="Periplasmic binding protein-like II"/>
    <property type="match status" value="1"/>
</dbReference>
<dbReference type="CDD" id="cd08503">
    <property type="entry name" value="PBP2_NikA_DppA_OppA_like_17"/>
    <property type="match status" value="1"/>
</dbReference>
<comment type="subcellular location">
    <subcellularLocation>
        <location evidence="1">Periplasm</location>
    </subcellularLocation>
</comment>
<evidence type="ECO:0000313" key="5">
    <source>
        <dbReference type="Proteomes" id="UP001595632"/>
    </source>
</evidence>
<organism evidence="4 5">
    <name type="scientific">Psychromarinibacter halotolerans</name>
    <dbReference type="NCBI Taxonomy" id="1775175"/>
    <lineage>
        <taxon>Bacteria</taxon>
        <taxon>Pseudomonadati</taxon>
        <taxon>Pseudomonadota</taxon>
        <taxon>Alphaproteobacteria</taxon>
        <taxon>Rhodobacterales</taxon>
        <taxon>Paracoccaceae</taxon>
        <taxon>Psychromarinibacter</taxon>
    </lineage>
</organism>
<reference evidence="5" key="1">
    <citation type="journal article" date="2019" name="Int. J. Syst. Evol. Microbiol.">
        <title>The Global Catalogue of Microorganisms (GCM) 10K type strain sequencing project: providing services to taxonomists for standard genome sequencing and annotation.</title>
        <authorList>
            <consortium name="The Broad Institute Genomics Platform"/>
            <consortium name="The Broad Institute Genome Sequencing Center for Infectious Disease"/>
            <person name="Wu L."/>
            <person name="Ma J."/>
        </authorList>
    </citation>
    <scope>NUCLEOTIDE SEQUENCE [LARGE SCALE GENOMIC DNA]</scope>
    <source>
        <strain evidence="5">KCTC 52366</strain>
    </source>
</reference>
<comment type="similarity">
    <text evidence="2">Belongs to the bacterial solute-binding protein 5 family.</text>
</comment>
<protein>
    <submittedName>
        <fullName evidence="4">ABC transporter substrate-binding protein</fullName>
    </submittedName>
</protein>
<dbReference type="PANTHER" id="PTHR30290:SF65">
    <property type="entry name" value="MONOACYL PHOSPHATIDYLINOSITOL TETRAMANNOSIDE-BINDING PROTEIN LPQW-RELATED"/>
    <property type="match status" value="1"/>
</dbReference>
<dbReference type="RefSeq" id="WP_275631071.1">
    <property type="nucleotide sequence ID" value="NZ_JARGYD010000001.1"/>
</dbReference>
<dbReference type="PROSITE" id="PS51318">
    <property type="entry name" value="TAT"/>
    <property type="match status" value="1"/>
</dbReference>
<accession>A0ABV7GU09</accession>
<evidence type="ECO:0000256" key="1">
    <source>
        <dbReference type="ARBA" id="ARBA00004418"/>
    </source>
</evidence>
<keyword evidence="5" id="KW-1185">Reference proteome</keyword>
<dbReference type="Gene3D" id="3.10.105.10">
    <property type="entry name" value="Dipeptide-binding Protein, Domain 3"/>
    <property type="match status" value="1"/>
</dbReference>
<dbReference type="InterPro" id="IPR039424">
    <property type="entry name" value="SBP_5"/>
</dbReference>
<evidence type="ECO:0000256" key="2">
    <source>
        <dbReference type="ARBA" id="ARBA00005695"/>
    </source>
</evidence>
<dbReference type="EMBL" id="JBHRTB010000010">
    <property type="protein sequence ID" value="MFC3143798.1"/>
    <property type="molecule type" value="Genomic_DNA"/>
</dbReference>
<name>A0ABV7GU09_9RHOB</name>
<gene>
    <name evidence="4" type="ORF">ACFOGP_13840</name>
</gene>
<evidence type="ECO:0000313" key="4">
    <source>
        <dbReference type="EMBL" id="MFC3143798.1"/>
    </source>
</evidence>
<comment type="caution">
    <text evidence="4">The sequence shown here is derived from an EMBL/GenBank/DDBJ whole genome shotgun (WGS) entry which is preliminary data.</text>
</comment>
<dbReference type="InterPro" id="IPR030678">
    <property type="entry name" value="Peptide/Ni-bd"/>
</dbReference>
<dbReference type="PIRSF" id="PIRSF002741">
    <property type="entry name" value="MppA"/>
    <property type="match status" value="1"/>
</dbReference>
<proteinExistence type="inferred from homology"/>
<feature type="domain" description="Solute-binding protein family 5" evidence="3">
    <location>
        <begin position="108"/>
        <end position="457"/>
    </location>
</feature>